<comment type="subunit">
    <text evidence="12">Interacts with PEX5, probably required to target it into peroxisomes.</text>
</comment>
<keyword evidence="9" id="KW-0576">Peroxisome</keyword>
<evidence type="ECO:0000256" key="11">
    <source>
        <dbReference type="ARBA" id="ARBA00037124"/>
    </source>
</evidence>
<evidence type="ECO:0000256" key="15">
    <source>
        <dbReference type="ARBA" id="ARBA00047570"/>
    </source>
</evidence>
<dbReference type="GO" id="GO:0006633">
    <property type="term" value="P:fatty acid biosynthetic process"/>
    <property type="evidence" value="ECO:0007669"/>
    <property type="project" value="UniProtKB-KW"/>
</dbReference>
<evidence type="ECO:0000256" key="9">
    <source>
        <dbReference type="ARBA" id="ARBA00023140"/>
    </source>
</evidence>
<dbReference type="EMBL" id="QYCY01000004">
    <property type="protein sequence ID" value="RLV72997.1"/>
    <property type="molecule type" value="Genomic_DNA"/>
</dbReference>
<dbReference type="Gene3D" id="3.40.50.720">
    <property type="entry name" value="NAD(P)-binding Rossmann-like Domain"/>
    <property type="match status" value="1"/>
</dbReference>
<evidence type="ECO:0000256" key="16">
    <source>
        <dbReference type="ARBA" id="ARBA00048686"/>
    </source>
</evidence>
<keyword evidence="3" id="KW-0444">Lipid biosynthesis</keyword>
<comment type="catalytic activity">
    <reaction evidence="16">
        <text>(2E)-tetradecenoyl-CoA + NADPH + H(+) = tetradecanoyl-CoA + NADP(+)</text>
        <dbReference type="Rhea" id="RHEA:44968"/>
        <dbReference type="ChEBI" id="CHEBI:15378"/>
        <dbReference type="ChEBI" id="CHEBI:57385"/>
        <dbReference type="ChEBI" id="CHEBI:57783"/>
        <dbReference type="ChEBI" id="CHEBI:58349"/>
        <dbReference type="ChEBI" id="CHEBI:61405"/>
    </reaction>
    <physiologicalReaction direction="left-to-right" evidence="16">
        <dbReference type="Rhea" id="RHEA:44969"/>
    </physiologicalReaction>
</comment>
<keyword evidence="6" id="KW-0521">NADP</keyword>
<protein>
    <recommendedName>
        <fullName evidence="14">Peroxisomal trans-2-enoyl-CoA reductase</fullName>
        <ecNumber evidence="13">1.3.1.38</ecNumber>
    </recommendedName>
</protein>
<evidence type="ECO:0000256" key="18">
    <source>
        <dbReference type="ARBA" id="ARBA00049251"/>
    </source>
</evidence>
<dbReference type="Pfam" id="PF13561">
    <property type="entry name" value="adh_short_C2"/>
    <property type="match status" value="1"/>
</dbReference>
<evidence type="ECO:0000313" key="21">
    <source>
        <dbReference type="EMBL" id="RLV72997.1"/>
    </source>
</evidence>
<evidence type="ECO:0000313" key="22">
    <source>
        <dbReference type="Proteomes" id="UP000281594"/>
    </source>
</evidence>
<comment type="pathway">
    <text evidence="2">Lipid metabolism.</text>
</comment>
<reference evidence="21 22" key="1">
    <citation type="journal article" date="2018" name="J. Biol. Chem.">
        <title>Discovery of the actinoplanic acid pathway in Streptomyces rapamycinicus reveals a genetically conserved synergism with rapamycin.</title>
        <authorList>
            <person name="Mrak P."/>
            <person name="Krastel P."/>
            <person name="Pivk Lukancic P."/>
            <person name="Tao J."/>
            <person name="Pistorius D."/>
            <person name="Moore C.M."/>
        </authorList>
    </citation>
    <scope>NUCLEOTIDE SEQUENCE [LARGE SCALE GENOMIC DNA]</scope>
    <source>
        <strain evidence="21 22">NRRL 5491</strain>
    </source>
</reference>
<dbReference type="PANTHER" id="PTHR24317:SF7">
    <property type="entry name" value="PEROXISOMAL TRANS-2-ENOYL-COA REDUCTASE"/>
    <property type="match status" value="1"/>
</dbReference>
<comment type="catalytic activity">
    <reaction evidence="15">
        <text>(2E)-dodecenoyl-CoA + NADPH + H(+) = dodecanoyl-CoA + NADP(+)</text>
        <dbReference type="Rhea" id="RHEA:44964"/>
        <dbReference type="ChEBI" id="CHEBI:15378"/>
        <dbReference type="ChEBI" id="CHEBI:57330"/>
        <dbReference type="ChEBI" id="CHEBI:57375"/>
        <dbReference type="ChEBI" id="CHEBI:57783"/>
        <dbReference type="ChEBI" id="CHEBI:58349"/>
    </reaction>
    <physiologicalReaction direction="left-to-right" evidence="15">
        <dbReference type="Rhea" id="RHEA:44965"/>
    </physiologicalReaction>
</comment>
<evidence type="ECO:0000256" key="19">
    <source>
        <dbReference type="ARBA" id="ARBA00049386"/>
    </source>
</evidence>
<comment type="catalytic activity">
    <reaction evidence="20">
        <text>(2E)-octenoyl-CoA + NADPH + H(+) = octanoyl-CoA + NADP(+)</text>
        <dbReference type="Rhea" id="RHEA:44952"/>
        <dbReference type="ChEBI" id="CHEBI:15378"/>
        <dbReference type="ChEBI" id="CHEBI:57386"/>
        <dbReference type="ChEBI" id="CHEBI:57783"/>
        <dbReference type="ChEBI" id="CHEBI:58349"/>
        <dbReference type="ChEBI" id="CHEBI:62242"/>
    </reaction>
    <physiologicalReaction direction="left-to-right" evidence="20">
        <dbReference type="Rhea" id="RHEA:44953"/>
    </physiologicalReaction>
</comment>
<dbReference type="Proteomes" id="UP000281594">
    <property type="component" value="Unassembled WGS sequence"/>
</dbReference>
<evidence type="ECO:0000256" key="12">
    <source>
        <dbReference type="ARBA" id="ARBA00038622"/>
    </source>
</evidence>
<evidence type="ECO:0000256" key="2">
    <source>
        <dbReference type="ARBA" id="ARBA00005189"/>
    </source>
</evidence>
<dbReference type="AlphaFoldDB" id="A0A3L8R0C7"/>
<organism evidence="21 22">
    <name type="scientific">Streptomyces rapamycinicus (strain ATCC 29253 / DSM 41530 / NRRL 5491 / AYB-994)</name>
    <name type="common">Streptomyces hygroscopicus (strain ATCC 29253)</name>
    <dbReference type="NCBI Taxonomy" id="1343740"/>
    <lineage>
        <taxon>Bacteria</taxon>
        <taxon>Bacillati</taxon>
        <taxon>Actinomycetota</taxon>
        <taxon>Actinomycetes</taxon>
        <taxon>Kitasatosporales</taxon>
        <taxon>Streptomycetaceae</taxon>
        <taxon>Streptomyces</taxon>
        <taxon>Streptomyces violaceusniger group</taxon>
    </lineage>
</organism>
<proteinExistence type="predicted"/>
<evidence type="ECO:0000256" key="14">
    <source>
        <dbReference type="ARBA" id="ARBA00041063"/>
    </source>
</evidence>
<sequence>MLPGLIDTQMAAGNGPEVNAGIVANTPLGRIGAPAEVVPATLFLPSDHASFLTGTEIVVDGGLSA</sequence>
<evidence type="ECO:0000256" key="7">
    <source>
        <dbReference type="ARBA" id="ARBA00023002"/>
    </source>
</evidence>
<evidence type="ECO:0000256" key="3">
    <source>
        <dbReference type="ARBA" id="ARBA00022516"/>
    </source>
</evidence>
<keyword evidence="7" id="KW-0560">Oxidoreductase</keyword>
<comment type="caution">
    <text evidence="21">The sequence shown here is derived from an EMBL/GenBank/DDBJ whole genome shotgun (WGS) entry which is preliminary data.</text>
</comment>
<keyword evidence="5" id="KW-0276">Fatty acid metabolism</keyword>
<evidence type="ECO:0000256" key="5">
    <source>
        <dbReference type="ARBA" id="ARBA00022832"/>
    </source>
</evidence>
<dbReference type="InterPro" id="IPR002347">
    <property type="entry name" value="SDR_fam"/>
</dbReference>
<evidence type="ECO:0000256" key="20">
    <source>
        <dbReference type="ARBA" id="ARBA00049559"/>
    </source>
</evidence>
<dbReference type="SUPFAM" id="SSF51735">
    <property type="entry name" value="NAD(P)-binding Rossmann-fold domains"/>
    <property type="match status" value="1"/>
</dbReference>
<evidence type="ECO:0000256" key="6">
    <source>
        <dbReference type="ARBA" id="ARBA00022857"/>
    </source>
</evidence>
<evidence type="ECO:0000256" key="13">
    <source>
        <dbReference type="ARBA" id="ARBA00038849"/>
    </source>
</evidence>
<keyword evidence="4" id="KW-0597">Phosphoprotein</keyword>
<evidence type="ECO:0000256" key="8">
    <source>
        <dbReference type="ARBA" id="ARBA00023098"/>
    </source>
</evidence>
<comment type="function">
    <text evidence="11">Participates in chain elongation of fatty acids. Catalyzes the reduction of trans-2-enoyl-CoAs of varying chain lengths from 6:1 to 16:1, having maximum activity with 10:1 CoA. Has no 2,4-dienoyl-CoA reductase activity.</text>
</comment>
<gene>
    <name evidence="21" type="ORF">D3C57_150760</name>
</gene>
<dbReference type="InterPro" id="IPR052388">
    <property type="entry name" value="Peroxisomal_t2-enoyl-CoA_red"/>
</dbReference>
<evidence type="ECO:0000256" key="10">
    <source>
        <dbReference type="ARBA" id="ARBA00023160"/>
    </source>
</evidence>
<keyword evidence="10" id="KW-0275">Fatty acid biosynthesis</keyword>
<comment type="catalytic activity">
    <reaction evidence="19">
        <text>(2E)-decenoyl-CoA + NADPH + H(+) = decanoyl-CoA + NADP(+)</text>
        <dbReference type="Rhea" id="RHEA:44960"/>
        <dbReference type="ChEBI" id="CHEBI:15378"/>
        <dbReference type="ChEBI" id="CHEBI:57783"/>
        <dbReference type="ChEBI" id="CHEBI:58349"/>
        <dbReference type="ChEBI" id="CHEBI:61406"/>
        <dbReference type="ChEBI" id="CHEBI:61430"/>
    </reaction>
    <physiologicalReaction direction="left-to-right" evidence="19">
        <dbReference type="Rhea" id="RHEA:44961"/>
    </physiologicalReaction>
</comment>
<dbReference type="GO" id="GO:0019166">
    <property type="term" value="F:trans-2-enoyl-CoA reductase (NADPH) activity"/>
    <property type="evidence" value="ECO:0007669"/>
    <property type="project" value="UniProtKB-EC"/>
</dbReference>
<accession>A0A3L8R0C7</accession>
<evidence type="ECO:0000256" key="4">
    <source>
        <dbReference type="ARBA" id="ARBA00022553"/>
    </source>
</evidence>
<comment type="subcellular location">
    <subcellularLocation>
        <location evidence="1">Peroxisome</location>
    </subcellularLocation>
</comment>
<keyword evidence="8" id="KW-0443">Lipid metabolism</keyword>
<evidence type="ECO:0000256" key="1">
    <source>
        <dbReference type="ARBA" id="ARBA00004275"/>
    </source>
</evidence>
<dbReference type="EC" id="1.3.1.38" evidence="13"/>
<comment type="catalytic activity">
    <reaction evidence="18">
        <text>a (2E)-enoyl-CoA + NADPH + H(+) = a 2,3-saturated acyl-CoA + NADP(+)</text>
        <dbReference type="Rhea" id="RHEA:33763"/>
        <dbReference type="ChEBI" id="CHEBI:15378"/>
        <dbReference type="ChEBI" id="CHEBI:57783"/>
        <dbReference type="ChEBI" id="CHEBI:58349"/>
        <dbReference type="ChEBI" id="CHEBI:58856"/>
        <dbReference type="ChEBI" id="CHEBI:65111"/>
        <dbReference type="EC" id="1.3.1.38"/>
    </reaction>
    <physiologicalReaction direction="left-to-right" evidence="18">
        <dbReference type="Rhea" id="RHEA:33764"/>
    </physiologicalReaction>
</comment>
<evidence type="ECO:0000256" key="17">
    <source>
        <dbReference type="ARBA" id="ARBA00049108"/>
    </source>
</evidence>
<dbReference type="PANTHER" id="PTHR24317">
    <property type="entry name" value="PEROXISOMAL TRANS-2-ENOYL-COA REDUCTASE"/>
    <property type="match status" value="1"/>
</dbReference>
<dbReference type="InterPro" id="IPR036291">
    <property type="entry name" value="NAD(P)-bd_dom_sf"/>
</dbReference>
<name>A0A3L8R0C7_STRRN</name>
<comment type="catalytic activity">
    <reaction evidence="17">
        <text>(2E)-hexenoyl-CoA + NADPH + H(+) = hexanoyl-CoA + NADP(+)</text>
        <dbReference type="Rhea" id="RHEA:44956"/>
        <dbReference type="ChEBI" id="CHEBI:15378"/>
        <dbReference type="ChEBI" id="CHEBI:57783"/>
        <dbReference type="ChEBI" id="CHEBI:58349"/>
        <dbReference type="ChEBI" id="CHEBI:62077"/>
        <dbReference type="ChEBI" id="CHEBI:62620"/>
    </reaction>
    <physiologicalReaction direction="left-to-right" evidence="17">
        <dbReference type="Rhea" id="RHEA:44957"/>
    </physiologicalReaction>
</comment>